<proteinExistence type="predicted"/>
<dbReference type="EMBL" id="MN739155">
    <property type="protein sequence ID" value="QHS91097.1"/>
    <property type="molecule type" value="Genomic_DNA"/>
</dbReference>
<protein>
    <submittedName>
        <fullName evidence="1">Uncharacterized protein</fullName>
    </submittedName>
</protein>
<name>A0A6C0BFL5_9ZZZZ</name>
<sequence length="255" mass="28396">MSNRIFVFNKSSVLKNTDMFLMINAINVMLPAFCKTWSLKQCTCIAAPSNTKPGTNGMYCVFLDHSTSPGTLAFHTEYDNIPYGEIFVKTVLQYGGSVLMGANRTIPTVAQAFSHEIFEMLVNPNVNVWWQTSNTTLVPAEVCDPVQGMIVPIKVGSVIVGLSDYIFPEWNDPQSKKGPYHFLNTLRRPFQMARGGYLIYMKSGVISFVYGNSVTSLTQDRLQNELEFITAKYQKTAEPIAELAALVEPVEPVAQ</sequence>
<dbReference type="AlphaFoldDB" id="A0A6C0BFL5"/>
<evidence type="ECO:0000313" key="1">
    <source>
        <dbReference type="EMBL" id="QHS91097.1"/>
    </source>
</evidence>
<accession>A0A6C0BFL5</accession>
<reference evidence="1" key="1">
    <citation type="journal article" date="2020" name="Nature">
        <title>Giant virus diversity and host interactions through global metagenomics.</title>
        <authorList>
            <person name="Schulz F."/>
            <person name="Roux S."/>
            <person name="Paez-Espino D."/>
            <person name="Jungbluth S."/>
            <person name="Walsh D.A."/>
            <person name="Denef V.J."/>
            <person name="McMahon K.D."/>
            <person name="Konstantinidis K.T."/>
            <person name="Eloe-Fadrosh E.A."/>
            <person name="Kyrpides N.C."/>
            <person name="Woyke T."/>
        </authorList>
    </citation>
    <scope>NUCLEOTIDE SEQUENCE</scope>
    <source>
        <strain evidence="1">GVMAG-M-3300013004-44</strain>
    </source>
</reference>
<organism evidence="1">
    <name type="scientific">viral metagenome</name>
    <dbReference type="NCBI Taxonomy" id="1070528"/>
    <lineage>
        <taxon>unclassified sequences</taxon>
        <taxon>metagenomes</taxon>
        <taxon>organismal metagenomes</taxon>
    </lineage>
</organism>